<comment type="caution">
    <text evidence="2">The sequence shown here is derived from an EMBL/GenBank/DDBJ whole genome shotgun (WGS) entry which is preliminary data.</text>
</comment>
<protein>
    <submittedName>
        <fullName evidence="2">Uncharacterized protein</fullName>
    </submittedName>
</protein>
<evidence type="ECO:0000256" key="1">
    <source>
        <dbReference type="SAM" id="MobiDB-lite"/>
    </source>
</evidence>
<gene>
    <name evidence="2" type="ORF">AAFF_G00222520</name>
</gene>
<reference evidence="2" key="1">
    <citation type="journal article" date="2023" name="Science">
        <title>Genome structures resolve the early diversification of teleost fishes.</title>
        <authorList>
            <person name="Parey E."/>
            <person name="Louis A."/>
            <person name="Montfort J."/>
            <person name="Bouchez O."/>
            <person name="Roques C."/>
            <person name="Iampietro C."/>
            <person name="Lluch J."/>
            <person name="Castinel A."/>
            <person name="Donnadieu C."/>
            <person name="Desvignes T."/>
            <person name="Floi Bucao C."/>
            <person name="Jouanno E."/>
            <person name="Wen M."/>
            <person name="Mejri S."/>
            <person name="Dirks R."/>
            <person name="Jansen H."/>
            <person name="Henkel C."/>
            <person name="Chen W.J."/>
            <person name="Zahm M."/>
            <person name="Cabau C."/>
            <person name="Klopp C."/>
            <person name="Thompson A.W."/>
            <person name="Robinson-Rechavi M."/>
            <person name="Braasch I."/>
            <person name="Lecointre G."/>
            <person name="Bobe J."/>
            <person name="Postlethwait J.H."/>
            <person name="Berthelot C."/>
            <person name="Roest Crollius H."/>
            <person name="Guiguen Y."/>
        </authorList>
    </citation>
    <scope>NUCLEOTIDE SEQUENCE</scope>
    <source>
        <strain evidence="2">NC1722</strain>
    </source>
</reference>
<evidence type="ECO:0000313" key="2">
    <source>
        <dbReference type="EMBL" id="KAJ8383239.1"/>
    </source>
</evidence>
<sequence length="100" mass="10854">MPDSWGNRWSFINPEKQQGWKPSESPSSRNYRRALGPLSMRAAVEGSGSWDRWPGSSGGRGARTGPPTPPPDNGTATHPAAASGWLSLLSRRLRRAASRN</sequence>
<accession>A0AAD7RFH5</accession>
<dbReference type="AlphaFoldDB" id="A0AAD7RFH5"/>
<proteinExistence type="predicted"/>
<dbReference type="EMBL" id="JAINUG010000298">
    <property type="protein sequence ID" value="KAJ8383239.1"/>
    <property type="molecule type" value="Genomic_DNA"/>
</dbReference>
<name>A0AAD7RFH5_9TELE</name>
<keyword evidence="3" id="KW-1185">Reference proteome</keyword>
<evidence type="ECO:0000313" key="3">
    <source>
        <dbReference type="Proteomes" id="UP001221898"/>
    </source>
</evidence>
<dbReference type="Proteomes" id="UP001221898">
    <property type="component" value="Unassembled WGS sequence"/>
</dbReference>
<feature type="compositionally biased region" description="Low complexity" evidence="1">
    <location>
        <begin position="73"/>
        <end position="82"/>
    </location>
</feature>
<organism evidence="2 3">
    <name type="scientific">Aldrovandia affinis</name>
    <dbReference type="NCBI Taxonomy" id="143900"/>
    <lineage>
        <taxon>Eukaryota</taxon>
        <taxon>Metazoa</taxon>
        <taxon>Chordata</taxon>
        <taxon>Craniata</taxon>
        <taxon>Vertebrata</taxon>
        <taxon>Euteleostomi</taxon>
        <taxon>Actinopterygii</taxon>
        <taxon>Neopterygii</taxon>
        <taxon>Teleostei</taxon>
        <taxon>Notacanthiformes</taxon>
        <taxon>Halosauridae</taxon>
        <taxon>Aldrovandia</taxon>
    </lineage>
</organism>
<feature type="region of interest" description="Disordered" evidence="1">
    <location>
        <begin position="1"/>
        <end position="82"/>
    </location>
</feature>